<name>A0A1H5V351_9RHOB</name>
<sequence length="155" mass="17064">MARGLAMTWNVYLSGEIHTDWRERIIDGARDLDVRFSAPVTDHDASDDCGVAILGAEPDKFWHDHKGAKINAIRTRKGIADADIVVVRFGEKYKQWNAAFDAGYAAALGKSLIVLNPPEHQHALKEVHAAALAVAREPEQVVDILRYVLTGKLPG</sequence>
<organism evidence="1 2">
    <name type="scientific">Jhaorihella thermophila</name>
    <dbReference type="NCBI Taxonomy" id="488547"/>
    <lineage>
        <taxon>Bacteria</taxon>
        <taxon>Pseudomonadati</taxon>
        <taxon>Pseudomonadota</taxon>
        <taxon>Alphaproteobacteria</taxon>
        <taxon>Rhodobacterales</taxon>
        <taxon>Paracoccaceae</taxon>
        <taxon>Jhaorihella</taxon>
    </lineage>
</organism>
<protein>
    <submittedName>
        <fullName evidence="1">YtoQ family protein</fullName>
    </submittedName>
</protein>
<accession>A0A1H5V351</accession>
<keyword evidence="2" id="KW-1185">Reference proteome</keyword>
<evidence type="ECO:0000313" key="1">
    <source>
        <dbReference type="EMBL" id="SEF81141.1"/>
    </source>
</evidence>
<proteinExistence type="predicted"/>
<evidence type="ECO:0000313" key="2">
    <source>
        <dbReference type="Proteomes" id="UP000236742"/>
    </source>
</evidence>
<dbReference type="EMBL" id="FNVD01000005">
    <property type="protein sequence ID" value="SEF81141.1"/>
    <property type="molecule type" value="Genomic_DNA"/>
</dbReference>
<dbReference type="Pfam" id="PF11071">
    <property type="entry name" value="Nuc_deoxyri_tr3"/>
    <property type="match status" value="1"/>
</dbReference>
<dbReference type="Proteomes" id="UP000236742">
    <property type="component" value="Unassembled WGS sequence"/>
</dbReference>
<reference evidence="2" key="1">
    <citation type="submission" date="2016-10" db="EMBL/GenBank/DDBJ databases">
        <authorList>
            <person name="Varghese N."/>
            <person name="Submissions S."/>
        </authorList>
    </citation>
    <scope>NUCLEOTIDE SEQUENCE [LARGE SCALE GENOMIC DNA]</scope>
    <source>
        <strain evidence="2">DSM 23413</strain>
    </source>
</reference>
<dbReference type="InterPro" id="IPR019884">
    <property type="entry name" value="YtoQ_family_protein"/>
</dbReference>
<dbReference type="AlphaFoldDB" id="A0A1H5V351"/>
<gene>
    <name evidence="1" type="ORF">SAMN05421751_10593</name>
</gene>
<dbReference type="NCBIfam" id="TIGR03646">
    <property type="entry name" value="YtoQ_fam"/>
    <property type="match status" value="1"/>
</dbReference>